<evidence type="ECO:0000256" key="10">
    <source>
        <dbReference type="PROSITE-ProRule" id="PRU01330"/>
    </source>
</evidence>
<feature type="domain" description="GS catalytic" evidence="14">
    <location>
        <begin position="110"/>
        <end position="448"/>
    </location>
</feature>
<dbReference type="GO" id="GO:0046872">
    <property type="term" value="F:metal ion binding"/>
    <property type="evidence" value="ECO:0007669"/>
    <property type="project" value="UniProtKB-KW"/>
</dbReference>
<evidence type="ECO:0000256" key="9">
    <source>
        <dbReference type="ARBA" id="ARBA00049436"/>
    </source>
</evidence>
<dbReference type="InterPro" id="IPR027303">
    <property type="entry name" value="Gln_synth_gly_rich_site"/>
</dbReference>
<dbReference type="GO" id="GO:0006542">
    <property type="term" value="P:glutamine biosynthetic process"/>
    <property type="evidence" value="ECO:0007669"/>
    <property type="project" value="InterPro"/>
</dbReference>
<keyword evidence="4 12" id="KW-0436">Ligase</keyword>
<dbReference type="EMBL" id="FWFF01000007">
    <property type="protein sequence ID" value="SLM95901.1"/>
    <property type="molecule type" value="Genomic_DNA"/>
</dbReference>
<comment type="similarity">
    <text evidence="2 10 11">Belongs to the glutamine synthetase family.</text>
</comment>
<keyword evidence="16" id="KW-1185">Reference proteome</keyword>
<reference evidence="16" key="1">
    <citation type="submission" date="2017-02" db="EMBL/GenBank/DDBJ databases">
        <authorList>
            <person name="Dridi B."/>
        </authorList>
    </citation>
    <scope>NUCLEOTIDE SEQUENCE [LARGE SCALE GENOMIC DNA]</scope>
    <source>
        <strain evidence="16">B Co 03.10</strain>
    </source>
</reference>
<dbReference type="InterPro" id="IPR014746">
    <property type="entry name" value="Gln_synth/guanido_kin_cat_dom"/>
</dbReference>
<dbReference type="InterPro" id="IPR027302">
    <property type="entry name" value="Gln_synth_N_conserv_site"/>
</dbReference>
<feature type="domain" description="GS beta-grasp" evidence="13">
    <location>
        <begin position="18"/>
        <end position="103"/>
    </location>
</feature>
<keyword evidence="7 12" id="KW-0067">ATP-binding</keyword>
<evidence type="ECO:0000256" key="7">
    <source>
        <dbReference type="ARBA" id="ARBA00022840"/>
    </source>
</evidence>
<dbReference type="AlphaFoldDB" id="A0A1X6X9I1"/>
<dbReference type="Pfam" id="PF03951">
    <property type="entry name" value="Gln-synt_N"/>
    <property type="match status" value="1"/>
</dbReference>
<dbReference type="Pfam" id="PF00120">
    <property type="entry name" value="Gln-synt_C"/>
    <property type="match status" value="1"/>
</dbReference>
<dbReference type="Gene3D" id="3.30.590.10">
    <property type="entry name" value="Glutamine synthetase/guanido kinase, catalytic domain"/>
    <property type="match status" value="1"/>
</dbReference>
<keyword evidence="5" id="KW-0479">Metal-binding</keyword>
<evidence type="ECO:0000259" key="14">
    <source>
        <dbReference type="PROSITE" id="PS51987"/>
    </source>
</evidence>
<evidence type="ECO:0000256" key="11">
    <source>
        <dbReference type="RuleBase" id="RU000384"/>
    </source>
</evidence>
<sequence>MATMSKQQDFVLKTVEDRDVRFIRLWFPDVLGRLKSVAIVPAELEGAFGEGIGFDGSSVEGFSRVYEADMVLRPDPSTFSLLPWRGETEPTARMICDIHSPDGGPAPADPRNVLKRSLARAADAGFTFYVHPEIEFYLFQSGELGGSAPVPVDTAGYFDHVNGGTANDFRREAVQTLETMGISVEFSHHEAGPGQNEIDLRYADALTMADNVMTFRAMVKEVAVEQGVYASFMPKPLAGEPGNGMHTHVSLFEGETNAFYAPGAEYQLSSIGRHFVAGLLHYAPEITAVTNQYVNSYKRLWTGHEAPSYICWGHRNRSALIRVPQYKSGKESSARVEYRGLDSAANPYLAYALMLAAGLQGIEDELPLPEEAEDNVWRLTDAERRALGIRSLPQSLDHAISLMEDSELVATTLGEEVFDFFLRNKRQEWASYRDQVTPFELERLFGSL</sequence>
<proteinExistence type="inferred from homology"/>
<dbReference type="PROSITE" id="PS51986">
    <property type="entry name" value="GS_BETA_GRASP"/>
    <property type="match status" value="1"/>
</dbReference>
<dbReference type="PANTHER" id="PTHR43785:SF11">
    <property type="entry name" value="GAMMA-GLUTAMYLPOLYAMINE SYNTHETASE GLNA2"/>
    <property type="match status" value="1"/>
</dbReference>
<evidence type="ECO:0000256" key="2">
    <source>
        <dbReference type="ARBA" id="ARBA00009897"/>
    </source>
</evidence>
<evidence type="ECO:0000256" key="6">
    <source>
        <dbReference type="ARBA" id="ARBA00022741"/>
    </source>
</evidence>
<evidence type="ECO:0000256" key="8">
    <source>
        <dbReference type="ARBA" id="ARBA00022842"/>
    </source>
</evidence>
<dbReference type="GO" id="GO:0005524">
    <property type="term" value="F:ATP binding"/>
    <property type="evidence" value="ECO:0007669"/>
    <property type="project" value="UniProtKB-KW"/>
</dbReference>
<dbReference type="SUPFAM" id="SSF55931">
    <property type="entry name" value="Glutamine synthetase/guanido kinase"/>
    <property type="match status" value="1"/>
</dbReference>
<dbReference type="FunFam" id="3.10.20.70:FF:000002">
    <property type="entry name" value="Glutamine synthetase I"/>
    <property type="match status" value="1"/>
</dbReference>
<organism evidence="15 16">
    <name type="scientific">Brevibacterium yomogidense</name>
    <dbReference type="NCBI Taxonomy" id="946573"/>
    <lineage>
        <taxon>Bacteria</taxon>
        <taxon>Bacillati</taxon>
        <taxon>Actinomycetota</taxon>
        <taxon>Actinomycetes</taxon>
        <taxon>Micrococcales</taxon>
        <taxon>Brevibacteriaceae</taxon>
        <taxon>Brevibacterium</taxon>
    </lineage>
</organism>
<keyword evidence="8" id="KW-0460">Magnesium</keyword>
<dbReference type="PROSITE" id="PS00181">
    <property type="entry name" value="GLNA_ATP"/>
    <property type="match status" value="1"/>
</dbReference>
<dbReference type="FunFam" id="3.30.590.10:FF:000003">
    <property type="entry name" value="Glutamine synthetase 2"/>
    <property type="match status" value="1"/>
</dbReference>
<dbReference type="SUPFAM" id="SSF54368">
    <property type="entry name" value="Glutamine synthetase, N-terminal domain"/>
    <property type="match status" value="1"/>
</dbReference>
<dbReference type="Gene3D" id="3.10.20.70">
    <property type="entry name" value="Glutamine synthetase, N-terminal domain"/>
    <property type="match status" value="1"/>
</dbReference>
<comment type="catalytic activity">
    <reaction evidence="9 12">
        <text>L-glutamate + NH4(+) + ATP = L-glutamine + ADP + phosphate + H(+)</text>
        <dbReference type="Rhea" id="RHEA:16169"/>
        <dbReference type="ChEBI" id="CHEBI:15378"/>
        <dbReference type="ChEBI" id="CHEBI:28938"/>
        <dbReference type="ChEBI" id="CHEBI:29985"/>
        <dbReference type="ChEBI" id="CHEBI:30616"/>
        <dbReference type="ChEBI" id="CHEBI:43474"/>
        <dbReference type="ChEBI" id="CHEBI:58359"/>
        <dbReference type="ChEBI" id="CHEBI:456216"/>
        <dbReference type="EC" id="6.3.1.2"/>
    </reaction>
</comment>
<dbReference type="PROSITE" id="PS00180">
    <property type="entry name" value="GLNA_1"/>
    <property type="match status" value="1"/>
</dbReference>
<dbReference type="InterPro" id="IPR008147">
    <property type="entry name" value="Gln_synt_N"/>
</dbReference>
<evidence type="ECO:0000256" key="12">
    <source>
        <dbReference type="RuleBase" id="RU004356"/>
    </source>
</evidence>
<dbReference type="PANTHER" id="PTHR43785">
    <property type="entry name" value="GAMMA-GLUTAMYLPUTRESCINE SYNTHETASE"/>
    <property type="match status" value="1"/>
</dbReference>
<dbReference type="Proteomes" id="UP000196581">
    <property type="component" value="Unassembled WGS sequence"/>
</dbReference>
<evidence type="ECO:0000313" key="15">
    <source>
        <dbReference type="EMBL" id="SLM95901.1"/>
    </source>
</evidence>
<name>A0A1X6X9I1_9MICO</name>
<comment type="cofactor">
    <cofactor evidence="1">
        <name>Mg(2+)</name>
        <dbReference type="ChEBI" id="CHEBI:18420"/>
    </cofactor>
</comment>
<protein>
    <recommendedName>
        <fullName evidence="3 12">Glutamine synthetase</fullName>
        <ecNumber evidence="12">6.3.1.2</ecNumber>
    </recommendedName>
</protein>
<evidence type="ECO:0000256" key="1">
    <source>
        <dbReference type="ARBA" id="ARBA00001946"/>
    </source>
</evidence>
<keyword evidence="6 12" id="KW-0547">Nucleotide-binding</keyword>
<accession>A0A1X6X9I1</accession>
<evidence type="ECO:0000256" key="3">
    <source>
        <dbReference type="ARBA" id="ARBA00021364"/>
    </source>
</evidence>
<dbReference type="SMART" id="SM01230">
    <property type="entry name" value="Gln-synt_C"/>
    <property type="match status" value="1"/>
</dbReference>
<evidence type="ECO:0000256" key="5">
    <source>
        <dbReference type="ARBA" id="ARBA00022723"/>
    </source>
</evidence>
<dbReference type="GO" id="GO:0004356">
    <property type="term" value="F:glutamine synthetase activity"/>
    <property type="evidence" value="ECO:0007669"/>
    <property type="project" value="UniProtKB-EC"/>
</dbReference>
<dbReference type="EC" id="6.3.1.2" evidence="12"/>
<dbReference type="InterPro" id="IPR008146">
    <property type="entry name" value="Gln_synth_cat_dom"/>
</dbReference>
<evidence type="ECO:0000313" key="16">
    <source>
        <dbReference type="Proteomes" id="UP000196581"/>
    </source>
</evidence>
<evidence type="ECO:0000256" key="4">
    <source>
        <dbReference type="ARBA" id="ARBA00022598"/>
    </source>
</evidence>
<dbReference type="InterPro" id="IPR036651">
    <property type="entry name" value="Gln_synt_N_sf"/>
</dbReference>
<evidence type="ECO:0000259" key="13">
    <source>
        <dbReference type="PROSITE" id="PS51986"/>
    </source>
</evidence>
<gene>
    <name evidence="15" type="ORF">FM105_05165</name>
</gene>
<dbReference type="PROSITE" id="PS51987">
    <property type="entry name" value="GS_CATALYTIC"/>
    <property type="match status" value="1"/>
</dbReference>